<protein>
    <recommendedName>
        <fullName evidence="1">DUF1707 domain-containing protein</fullName>
    </recommendedName>
</protein>
<dbReference type="InterPro" id="IPR012551">
    <property type="entry name" value="DUF1707_SHOCT-like"/>
</dbReference>
<proteinExistence type="predicted"/>
<evidence type="ECO:0000313" key="3">
    <source>
        <dbReference type="Proteomes" id="UP001501319"/>
    </source>
</evidence>
<sequence length="142" mass="15791">MSQHLPAETGPIRIGDAERDQAVAALSDHFVAGRLTQDEFEERSNQATRARYDVDLKPLFVDLPAAEPSQHGQRVWSAGGPPGPQRFRGALPPLLFLLPLLSVGMVIATVSLAAPWILWVLFWIAMFGGPYNHRGWHPPHRR</sequence>
<feature type="domain" description="DUF1707" evidence="1">
    <location>
        <begin position="12"/>
        <end position="64"/>
    </location>
</feature>
<dbReference type="Pfam" id="PF08044">
    <property type="entry name" value="DUF1707"/>
    <property type="match status" value="1"/>
</dbReference>
<dbReference type="Proteomes" id="UP001501319">
    <property type="component" value="Unassembled WGS sequence"/>
</dbReference>
<dbReference type="RefSeq" id="WP_344110571.1">
    <property type="nucleotide sequence ID" value="NZ_BAAANE010000004.1"/>
</dbReference>
<evidence type="ECO:0000313" key="2">
    <source>
        <dbReference type="EMBL" id="GAA1630914.1"/>
    </source>
</evidence>
<comment type="caution">
    <text evidence="2">The sequence shown here is derived from an EMBL/GenBank/DDBJ whole genome shotgun (WGS) entry which is preliminary data.</text>
</comment>
<keyword evidence="3" id="KW-1185">Reference proteome</keyword>
<gene>
    <name evidence="2" type="ORF">GCM10009744_18780</name>
</gene>
<organism evidence="2 3">
    <name type="scientific">Kribbella alba</name>
    <dbReference type="NCBI Taxonomy" id="190197"/>
    <lineage>
        <taxon>Bacteria</taxon>
        <taxon>Bacillati</taxon>
        <taxon>Actinomycetota</taxon>
        <taxon>Actinomycetes</taxon>
        <taxon>Propionibacteriales</taxon>
        <taxon>Kribbellaceae</taxon>
        <taxon>Kribbella</taxon>
    </lineage>
</organism>
<name>A0ABN2F673_9ACTN</name>
<accession>A0ABN2F673</accession>
<dbReference type="EMBL" id="BAAANE010000004">
    <property type="protein sequence ID" value="GAA1630914.1"/>
    <property type="molecule type" value="Genomic_DNA"/>
</dbReference>
<reference evidence="2 3" key="1">
    <citation type="journal article" date="2019" name="Int. J. Syst. Evol. Microbiol.">
        <title>The Global Catalogue of Microorganisms (GCM) 10K type strain sequencing project: providing services to taxonomists for standard genome sequencing and annotation.</title>
        <authorList>
            <consortium name="The Broad Institute Genomics Platform"/>
            <consortium name="The Broad Institute Genome Sequencing Center for Infectious Disease"/>
            <person name="Wu L."/>
            <person name="Ma J."/>
        </authorList>
    </citation>
    <scope>NUCLEOTIDE SEQUENCE [LARGE SCALE GENOMIC DNA]</scope>
    <source>
        <strain evidence="2 3">JCM 14306</strain>
    </source>
</reference>
<evidence type="ECO:0000259" key="1">
    <source>
        <dbReference type="Pfam" id="PF08044"/>
    </source>
</evidence>